<gene>
    <name evidence="6" type="primary">hnmt</name>
</gene>
<dbReference type="Pfam" id="PF13489">
    <property type="entry name" value="Methyltransf_23"/>
    <property type="match status" value="1"/>
</dbReference>
<keyword evidence="3" id="KW-0808">Transferase</keyword>
<feature type="binding site" evidence="5">
    <location>
        <position position="142"/>
    </location>
    <ligand>
        <name>S-adenosyl-L-methionine</name>
        <dbReference type="ChEBI" id="CHEBI:59789"/>
    </ligand>
</feature>
<dbReference type="PROSITE" id="PS51597">
    <property type="entry name" value="SAM_HNMT"/>
    <property type="match status" value="1"/>
</dbReference>
<organism evidence="6">
    <name type="scientific">Xenopus tropicalis</name>
    <name type="common">Western clawed frog</name>
    <name type="synonym">Silurana tropicalis</name>
    <dbReference type="NCBI Taxonomy" id="8364"/>
    <lineage>
        <taxon>Eukaryota</taxon>
        <taxon>Metazoa</taxon>
        <taxon>Chordata</taxon>
        <taxon>Craniata</taxon>
        <taxon>Vertebrata</taxon>
        <taxon>Euteleostomi</taxon>
        <taxon>Amphibia</taxon>
        <taxon>Batrachia</taxon>
        <taxon>Anura</taxon>
        <taxon>Pipoidea</taxon>
        <taxon>Pipidae</taxon>
        <taxon>Xenopodinae</taxon>
        <taxon>Xenopus</taxon>
        <taxon>Silurana</taxon>
    </lineage>
</organism>
<dbReference type="PIRSF" id="PIRSF016616">
    <property type="entry name" value="HHMT"/>
    <property type="match status" value="1"/>
</dbReference>
<keyword evidence="2" id="KW-0489">Methyltransferase</keyword>
<protein>
    <submittedName>
        <fullName evidence="6">Histamine N-methyltransferase</fullName>
    </submittedName>
</protein>
<accession>A0A803JBQ4</accession>
<feature type="binding site" evidence="5">
    <location>
        <position position="94"/>
    </location>
    <ligand>
        <name>S-adenosyl-L-methionine</name>
        <dbReference type="ChEBI" id="CHEBI:59789"/>
    </ligand>
</feature>
<evidence type="ECO:0000313" key="6">
    <source>
        <dbReference type="Ensembl" id="ENSXETP00000105281"/>
    </source>
</evidence>
<evidence type="ECO:0000256" key="2">
    <source>
        <dbReference type="ARBA" id="ARBA00022603"/>
    </source>
</evidence>
<dbReference type="AlphaFoldDB" id="A0A803JBQ4"/>
<dbReference type="InterPro" id="IPR016673">
    <property type="entry name" value="HHMT-like"/>
</dbReference>
<proteinExistence type="predicted"/>
<sequence length="316" mass="36211">MDSGLRSLLSDHSRYVESFRLFLLNSTEHQCMQRFIDTQFPHIVSSIGKDKSVIDILGIGSGSGEIDLQMIGKIQSRHPGVAISNQIVEPSAEQIIGYKERVAKAPNLGAVSFSWHRQTSSEYERQVNEEKQMRSYDFIHMIQMLYYVKDVPATLRFFKSCLAPNGKLLIILVSGNSGWSMLWKKHGPRLPLNDLCLYVTAGDIAQMLSSMGTRFQSYELPSDMDITECFIEGDRNGEMLLDFLTETCDFKRNAPADLREQILCDLKSPECSTTRDGKLQLKQREMFWINKLDTIWPRGLNREYTPAMFIFKLLTR</sequence>
<dbReference type="Bgee" id="ENSXETG00000014875">
    <property type="expression patterns" value="Expressed in mesonephros and 6 other cell types or tissues"/>
</dbReference>
<name>A0A803JBQ4_XENTR</name>
<dbReference type="Xenbase" id="XB-GENE-1001069">
    <property type="gene designation" value="hnmt"/>
</dbReference>
<evidence type="ECO:0000256" key="4">
    <source>
        <dbReference type="ARBA" id="ARBA00022691"/>
    </source>
</evidence>
<evidence type="ECO:0000256" key="5">
    <source>
        <dbReference type="PIRSR" id="PIRSR016616-1"/>
    </source>
</evidence>
<dbReference type="FunCoup" id="A0A803JBQ4">
    <property type="interactions" value="953"/>
</dbReference>
<dbReference type="InParanoid" id="A0A803JBQ4"/>
<reference evidence="6" key="1">
    <citation type="journal article" date="2010" name="Science">
        <title>The genome of the Western clawed frog Xenopus tropicalis.</title>
        <authorList>
            <person name="Hellsten U."/>
            <person name="Harland R.M."/>
            <person name="Gilchrist M.J."/>
            <person name="Hendrix D."/>
            <person name="Jurka J."/>
            <person name="Kapitonov V."/>
            <person name="Ovcharenko I."/>
            <person name="Putnam N.H."/>
            <person name="Shu S."/>
            <person name="Taher L."/>
            <person name="Blitz I.L."/>
            <person name="Blumberg B."/>
            <person name="Dichmann D.S."/>
            <person name="Dubchak I."/>
            <person name="Amaya E."/>
            <person name="Detter J.C."/>
            <person name="Fletcher R."/>
            <person name="Gerhard D.S."/>
            <person name="Goodstein D."/>
            <person name="Graves T."/>
            <person name="Grigoriev I.V."/>
            <person name="Grimwood J."/>
            <person name="Kawashima T."/>
            <person name="Lindquist E."/>
            <person name="Lucas S.M."/>
            <person name="Mead P.E."/>
            <person name="Mitros T."/>
            <person name="Ogino H."/>
            <person name="Ohta Y."/>
            <person name="Poliakov A.V."/>
            <person name="Pollet N."/>
            <person name="Robert J."/>
            <person name="Salamov A."/>
            <person name="Sater A.K."/>
            <person name="Schmutz J."/>
            <person name="Terry A."/>
            <person name="Vize P.D."/>
            <person name="Warren W.C."/>
            <person name="Wells D."/>
            <person name="Wills A."/>
            <person name="Wilson R.K."/>
            <person name="Zimmerman L.B."/>
            <person name="Zorn A.M."/>
            <person name="Grainger R."/>
            <person name="Grammer T."/>
            <person name="Khokha M.K."/>
            <person name="Richardson P.M."/>
            <person name="Rokhsar D.S."/>
        </authorList>
    </citation>
    <scope>NUCLEOTIDE SEQUENCE [LARGE SCALE GENOMIC DNA]</scope>
    <source>
        <strain evidence="6">Nigerian</strain>
    </source>
</reference>
<reference evidence="6" key="2">
    <citation type="submission" date="2021-03" db="UniProtKB">
        <authorList>
            <consortium name="Ensembl"/>
        </authorList>
    </citation>
    <scope>IDENTIFICATION</scope>
</reference>
<dbReference type="Gene3D" id="3.40.50.150">
    <property type="entry name" value="Vaccinia Virus protein VP39"/>
    <property type="match status" value="1"/>
</dbReference>
<keyword evidence="4 5" id="KW-0949">S-adenosyl-L-methionine</keyword>
<evidence type="ECO:0000256" key="1">
    <source>
        <dbReference type="ARBA" id="ARBA00011245"/>
    </source>
</evidence>
<dbReference type="Ensembl" id="ENSXETT00000121849">
    <property type="protein sequence ID" value="ENSXETP00000105281"/>
    <property type="gene ID" value="ENSXETG00000014875"/>
</dbReference>
<dbReference type="SUPFAM" id="SSF53335">
    <property type="entry name" value="S-adenosyl-L-methionine-dependent methyltransferases"/>
    <property type="match status" value="1"/>
</dbReference>
<dbReference type="GO" id="GO:0032259">
    <property type="term" value="P:methylation"/>
    <property type="evidence" value="ECO:0007669"/>
    <property type="project" value="UniProtKB-KW"/>
</dbReference>
<feature type="binding site" evidence="5">
    <location>
        <position position="60"/>
    </location>
    <ligand>
        <name>S-adenosyl-L-methionine</name>
        <dbReference type="ChEBI" id="CHEBI:59789"/>
    </ligand>
</feature>
<dbReference type="CDD" id="cd02440">
    <property type="entry name" value="AdoMet_MTases"/>
    <property type="match status" value="1"/>
</dbReference>
<feature type="binding site" evidence="5">
    <location>
        <position position="120"/>
    </location>
    <ligand>
        <name>S-adenosyl-L-methionine</name>
        <dbReference type="ChEBI" id="CHEBI:59789"/>
    </ligand>
</feature>
<dbReference type="GeneTree" id="ENSGT00390000002862"/>
<comment type="subunit">
    <text evidence="1">Monomer.</text>
</comment>
<dbReference type="FunFam" id="3.40.50.150:FF:000118">
    <property type="entry name" value="Histamine N-methyltransferase"/>
    <property type="match status" value="1"/>
</dbReference>
<dbReference type="InterPro" id="IPR029063">
    <property type="entry name" value="SAM-dependent_MTases_sf"/>
</dbReference>
<feature type="binding site" evidence="5">
    <location>
        <position position="89"/>
    </location>
    <ligand>
        <name>S-adenosyl-L-methionine</name>
        <dbReference type="ChEBI" id="CHEBI:59789"/>
    </ligand>
</feature>
<evidence type="ECO:0000256" key="3">
    <source>
        <dbReference type="ARBA" id="ARBA00022679"/>
    </source>
</evidence>
<dbReference type="GO" id="GO:0008170">
    <property type="term" value="F:N-methyltransferase activity"/>
    <property type="evidence" value="ECO:0007669"/>
    <property type="project" value="InterPro"/>
</dbReference>